<name>A0ABT5EBM4_9BACT</name>
<evidence type="ECO:0000256" key="1">
    <source>
        <dbReference type="ARBA" id="ARBA00022729"/>
    </source>
</evidence>
<evidence type="ECO:0000313" key="3">
    <source>
        <dbReference type="EMBL" id="MDC0723278.1"/>
    </source>
</evidence>
<evidence type="ECO:0000313" key="4">
    <source>
        <dbReference type="Proteomes" id="UP001221686"/>
    </source>
</evidence>
<accession>A0ABT5EBM4</accession>
<dbReference type="PROSITE" id="PS51257">
    <property type="entry name" value="PROKAR_LIPOPROTEIN"/>
    <property type="match status" value="1"/>
</dbReference>
<organism evidence="3 4">
    <name type="scientific">Nannocystis bainbridge</name>
    <dbReference type="NCBI Taxonomy" id="2995303"/>
    <lineage>
        <taxon>Bacteria</taxon>
        <taxon>Pseudomonadati</taxon>
        <taxon>Myxococcota</taxon>
        <taxon>Polyangia</taxon>
        <taxon>Nannocystales</taxon>
        <taxon>Nannocystaceae</taxon>
        <taxon>Nannocystis</taxon>
    </lineage>
</organism>
<dbReference type="SUPFAM" id="SSF69318">
    <property type="entry name" value="Integrin alpha N-terminal domain"/>
    <property type="match status" value="1"/>
</dbReference>
<dbReference type="InterPro" id="IPR028994">
    <property type="entry name" value="Integrin_alpha_N"/>
</dbReference>
<feature type="compositionally biased region" description="Polar residues" evidence="2">
    <location>
        <begin position="28"/>
        <end position="38"/>
    </location>
</feature>
<keyword evidence="1" id="KW-0732">Signal</keyword>
<dbReference type="RefSeq" id="WP_272091822.1">
    <property type="nucleotide sequence ID" value="NZ_JAQNDL010000005.1"/>
</dbReference>
<dbReference type="PANTHER" id="PTHR44103">
    <property type="entry name" value="PROPROTEIN CONVERTASE P"/>
    <property type="match status" value="1"/>
</dbReference>
<proteinExistence type="predicted"/>
<gene>
    <name evidence="3" type="ORF">POL25_40730</name>
</gene>
<dbReference type="Pfam" id="PF13517">
    <property type="entry name" value="FG-GAP_3"/>
    <property type="match status" value="2"/>
</dbReference>
<feature type="compositionally biased region" description="Low complexity" evidence="2">
    <location>
        <begin position="43"/>
        <end position="62"/>
    </location>
</feature>
<sequence length="487" mass="49396">MQTRLTWIAAGVWVTACGPLPPQGDTAGEQTSTSSPGSSMGDPTEPGTTAPTSSTSETSGTSGPPPECQSDGDCDGFCEYCVEGECYDAVGCCREVPLPGGDLALRCQGYECYGDEDCYDGDECQGSPGWCAPIEAIPLCERLPLTPSKVVLQGRAEALALADLDGDAALDLVVVLPEQGQVEVLLGDGLGGFAPGGLFPTELDPGMQRLAIADFDGDGSLDLAVSLAAPVSPLSLLFGKDAVFAAPVQGSLGNAPRQLWSGDFDGDGRPDLLARGDDDPDTRLALHLGDGVGGFGAAFGAVMLGTTKFEATVGPVGGDQARLDVLLTGWNGPQVDVREFVDGEGLALREELLGPGLVALTSVVAGDFDGDGQIDVLGHREAQGKHLLSRWSQGLPQSELRVEGPVLLGPVADVDGDGAGDLVTGSTDAVRVIFVAGGQGPCVQSHAVAGGAAPELLAAGDFDGDGKADVIAGGPEQTAVALLRSGP</sequence>
<dbReference type="EMBL" id="JAQNDL010000005">
    <property type="protein sequence ID" value="MDC0723278.1"/>
    <property type="molecule type" value="Genomic_DNA"/>
</dbReference>
<keyword evidence="4" id="KW-1185">Reference proteome</keyword>
<evidence type="ECO:0000256" key="2">
    <source>
        <dbReference type="SAM" id="MobiDB-lite"/>
    </source>
</evidence>
<dbReference type="Proteomes" id="UP001221686">
    <property type="component" value="Unassembled WGS sequence"/>
</dbReference>
<protein>
    <submittedName>
        <fullName evidence="3">VCBS repeat-containing protein</fullName>
    </submittedName>
</protein>
<comment type="caution">
    <text evidence="3">The sequence shown here is derived from an EMBL/GenBank/DDBJ whole genome shotgun (WGS) entry which is preliminary data.</text>
</comment>
<dbReference type="InterPro" id="IPR013517">
    <property type="entry name" value="FG-GAP"/>
</dbReference>
<feature type="region of interest" description="Disordered" evidence="2">
    <location>
        <begin position="19"/>
        <end position="67"/>
    </location>
</feature>
<reference evidence="3 4" key="1">
    <citation type="submission" date="2022-11" db="EMBL/GenBank/DDBJ databases">
        <title>Minimal conservation of predation-associated metabolite biosynthetic gene clusters underscores biosynthetic potential of Myxococcota including descriptions for ten novel species: Archangium lansinium sp. nov., Myxococcus landrumus sp. nov., Nannocystis bai.</title>
        <authorList>
            <person name="Ahearne A."/>
            <person name="Stevens C."/>
            <person name="Dowd S."/>
        </authorList>
    </citation>
    <scope>NUCLEOTIDE SEQUENCE [LARGE SCALE GENOMIC DNA]</scope>
    <source>
        <strain evidence="3 4">BB15-2</strain>
    </source>
</reference>
<dbReference type="Gene3D" id="2.130.10.130">
    <property type="entry name" value="Integrin alpha, N-terminal"/>
    <property type="match status" value="2"/>
</dbReference>
<dbReference type="PANTHER" id="PTHR44103:SF1">
    <property type="entry name" value="PROPROTEIN CONVERTASE P"/>
    <property type="match status" value="1"/>
</dbReference>